<proteinExistence type="predicted"/>
<dbReference type="AlphaFoldDB" id="A0A1H6E8L3"/>
<keyword evidence="2" id="KW-0812">Transmembrane</keyword>
<feature type="region of interest" description="Disordered" evidence="1">
    <location>
        <begin position="170"/>
        <end position="238"/>
    </location>
</feature>
<keyword evidence="2" id="KW-1133">Transmembrane helix</keyword>
<dbReference type="OrthoDB" id="3539927at2"/>
<reference evidence="4 5" key="1">
    <citation type="submission" date="2016-10" db="EMBL/GenBank/DDBJ databases">
        <authorList>
            <person name="de Groot N.N."/>
        </authorList>
    </citation>
    <scope>NUCLEOTIDE SEQUENCE [LARGE SCALE GENOMIC DNA]</scope>
    <source>
        <strain evidence="4 5">CGMCC 4.7037</strain>
    </source>
</reference>
<dbReference type="Proteomes" id="UP000236732">
    <property type="component" value="Unassembled WGS sequence"/>
</dbReference>
<name>A0A1H6E8L3_9ACTN</name>
<feature type="signal peptide" evidence="3">
    <location>
        <begin position="1"/>
        <end position="24"/>
    </location>
</feature>
<feature type="chain" id="PRO_5009296655" evidence="3">
    <location>
        <begin position="25"/>
        <end position="274"/>
    </location>
</feature>
<evidence type="ECO:0000313" key="5">
    <source>
        <dbReference type="Proteomes" id="UP000236732"/>
    </source>
</evidence>
<feature type="transmembrane region" description="Helical" evidence="2">
    <location>
        <begin position="238"/>
        <end position="256"/>
    </location>
</feature>
<keyword evidence="2" id="KW-0472">Membrane</keyword>
<gene>
    <name evidence="4" type="ORF">SAMN05444920_10875</name>
</gene>
<keyword evidence="5" id="KW-1185">Reference proteome</keyword>
<evidence type="ECO:0000256" key="2">
    <source>
        <dbReference type="SAM" id="Phobius"/>
    </source>
</evidence>
<feature type="compositionally biased region" description="Acidic residues" evidence="1">
    <location>
        <begin position="206"/>
        <end position="216"/>
    </location>
</feature>
<evidence type="ECO:0000256" key="1">
    <source>
        <dbReference type="SAM" id="MobiDB-lite"/>
    </source>
</evidence>
<feature type="region of interest" description="Disordered" evidence="1">
    <location>
        <begin position="119"/>
        <end position="149"/>
    </location>
</feature>
<feature type="compositionally biased region" description="Gly residues" evidence="1">
    <location>
        <begin position="224"/>
        <end position="233"/>
    </location>
</feature>
<dbReference type="RefSeq" id="WP_146103809.1">
    <property type="nucleotide sequence ID" value="NZ_FNVT01000008.1"/>
</dbReference>
<dbReference type="EMBL" id="FNVT01000008">
    <property type="protein sequence ID" value="SEG93254.1"/>
    <property type="molecule type" value="Genomic_DNA"/>
</dbReference>
<sequence length="274" mass="27999">MRVQLVVSAAALILASVVAIPAHAAAAEVVAYECTTKATGEKQQVSLNVDLTVPAQAAVDVQMTIGWNGTYVTGSELVAPAAGMEGEINLYAYAGISKIENLTSATGVSPIGTIVPGEPIPLPQTSVELKTTPKKPGSGTVHAASFNLGPRPQERLIECEVKDKGDLTEYPLTVTGAGDSTAPSPDPDDTDTETTDPGTDTKDETDVTDPEPEDTVTETPAGGADTGAGGEAGPDGRMVMGTGVVIMLAAVAGLRLRRPRKVRSPRAGGRSTGP</sequence>
<keyword evidence="3" id="KW-0732">Signal</keyword>
<organism evidence="4 5">
    <name type="scientific">Nonomuraea solani</name>
    <dbReference type="NCBI Taxonomy" id="1144553"/>
    <lineage>
        <taxon>Bacteria</taxon>
        <taxon>Bacillati</taxon>
        <taxon>Actinomycetota</taxon>
        <taxon>Actinomycetes</taxon>
        <taxon>Streptosporangiales</taxon>
        <taxon>Streptosporangiaceae</taxon>
        <taxon>Nonomuraea</taxon>
    </lineage>
</organism>
<accession>A0A1H6E8L3</accession>
<protein>
    <submittedName>
        <fullName evidence="4">Uncharacterized protein</fullName>
    </submittedName>
</protein>
<evidence type="ECO:0000313" key="4">
    <source>
        <dbReference type="EMBL" id="SEG93254.1"/>
    </source>
</evidence>
<evidence type="ECO:0000256" key="3">
    <source>
        <dbReference type="SAM" id="SignalP"/>
    </source>
</evidence>
<feature type="region of interest" description="Disordered" evidence="1">
    <location>
        <begin position="253"/>
        <end position="274"/>
    </location>
</feature>
<feature type="compositionally biased region" description="Basic residues" evidence="1">
    <location>
        <begin position="255"/>
        <end position="264"/>
    </location>
</feature>